<keyword evidence="5" id="KW-1185">Reference proteome</keyword>
<dbReference type="InterPro" id="IPR029071">
    <property type="entry name" value="Ubiquitin-like_domsf"/>
</dbReference>
<dbReference type="Proteomes" id="UP000054549">
    <property type="component" value="Unassembled WGS sequence"/>
</dbReference>
<feature type="domain" description="Ubiquitin-like" evidence="3">
    <location>
        <begin position="63"/>
        <end position="141"/>
    </location>
</feature>
<dbReference type="GO" id="GO:0071816">
    <property type="term" value="P:tail-anchored membrane protein insertion into ER membrane"/>
    <property type="evidence" value="ECO:0007669"/>
    <property type="project" value="TreeGrafter"/>
</dbReference>
<proteinExistence type="predicted"/>
<dbReference type="Pfam" id="PF00240">
    <property type="entry name" value="ubiquitin"/>
    <property type="match status" value="1"/>
</dbReference>
<dbReference type="PANTHER" id="PTHR46555:SF1">
    <property type="entry name" value="UBIQUITIN-LIKE PROTEIN 4A"/>
    <property type="match status" value="1"/>
</dbReference>
<dbReference type="GO" id="GO:0006620">
    <property type="term" value="P:post-translational protein targeting to endoplasmic reticulum membrane"/>
    <property type="evidence" value="ECO:0007669"/>
    <property type="project" value="InterPro"/>
</dbReference>
<dbReference type="EMBL" id="KN818252">
    <property type="protein sequence ID" value="KIL64106.1"/>
    <property type="molecule type" value="Genomic_DNA"/>
</dbReference>
<dbReference type="PROSITE" id="PS50053">
    <property type="entry name" value="UBIQUITIN_2"/>
    <property type="match status" value="1"/>
</dbReference>
<dbReference type="InterPro" id="IPR047154">
    <property type="entry name" value="UBL4A-like"/>
</dbReference>
<dbReference type="STRING" id="946122.A0A0C2X4B6"/>
<evidence type="ECO:0000313" key="5">
    <source>
        <dbReference type="Proteomes" id="UP000054549"/>
    </source>
</evidence>
<dbReference type="OrthoDB" id="428577at2759"/>
<evidence type="ECO:0000259" key="3">
    <source>
        <dbReference type="PROSITE" id="PS50053"/>
    </source>
</evidence>
<dbReference type="GO" id="GO:0051087">
    <property type="term" value="F:protein-folding chaperone binding"/>
    <property type="evidence" value="ECO:0007669"/>
    <property type="project" value="TreeGrafter"/>
</dbReference>
<protein>
    <recommendedName>
        <fullName evidence="3">Ubiquitin-like domain-containing protein</fullName>
    </recommendedName>
</protein>
<dbReference type="GO" id="GO:0071818">
    <property type="term" value="C:BAT3 complex"/>
    <property type="evidence" value="ECO:0007669"/>
    <property type="project" value="TreeGrafter"/>
</dbReference>
<dbReference type="SUPFAM" id="SSF54236">
    <property type="entry name" value="Ubiquitin-like"/>
    <property type="match status" value="1"/>
</dbReference>
<dbReference type="CDD" id="cd17039">
    <property type="entry name" value="Ubl_ubiquitin_like"/>
    <property type="match status" value="1"/>
</dbReference>
<dbReference type="AlphaFoldDB" id="A0A0C2X4B6"/>
<sequence>MADQAEQAFAAAFLNTLSTQQVLFHDDYQQPLPHSLKRVPVLNTPLPSPAKKRITNDHLSGAIQITFKSIKPAVSYSLSVHPTDTISTIKSQLSHTHPTAPPADAQRLLLKGKALADNKLLKEYTVKDGDVITLVIKQATAETPPIMNQTLTPAGAPARKHRHQRIPSVVLSPSPSTSTTDLLAGVDGTAGASGEGEKDIILVLDSDVPPQPVQFSTYHDTVAKPEYWEKLLVFLRSEFSSEADAVHAFEDYLRATKASLTPNEIAKIRDYTGVVGMAGT</sequence>
<dbReference type="SMART" id="SM00213">
    <property type="entry name" value="UBQ"/>
    <property type="match status" value="1"/>
</dbReference>
<comment type="subcellular location">
    <subcellularLocation>
        <location evidence="1">Cytoplasm</location>
        <location evidence="1">Cytosol</location>
    </subcellularLocation>
</comment>
<gene>
    <name evidence="4" type="ORF">M378DRAFT_198544</name>
</gene>
<name>A0A0C2X4B6_AMAMK</name>
<evidence type="ECO:0000256" key="2">
    <source>
        <dbReference type="ARBA" id="ARBA00022490"/>
    </source>
</evidence>
<dbReference type="InterPro" id="IPR000626">
    <property type="entry name" value="Ubiquitin-like_dom"/>
</dbReference>
<dbReference type="InParanoid" id="A0A0C2X4B6"/>
<reference evidence="4 5" key="1">
    <citation type="submission" date="2014-04" db="EMBL/GenBank/DDBJ databases">
        <title>Evolutionary Origins and Diversification of the Mycorrhizal Mutualists.</title>
        <authorList>
            <consortium name="DOE Joint Genome Institute"/>
            <consortium name="Mycorrhizal Genomics Consortium"/>
            <person name="Kohler A."/>
            <person name="Kuo A."/>
            <person name="Nagy L.G."/>
            <person name="Floudas D."/>
            <person name="Copeland A."/>
            <person name="Barry K.W."/>
            <person name="Cichocki N."/>
            <person name="Veneault-Fourrey C."/>
            <person name="LaButti K."/>
            <person name="Lindquist E.A."/>
            <person name="Lipzen A."/>
            <person name="Lundell T."/>
            <person name="Morin E."/>
            <person name="Murat C."/>
            <person name="Riley R."/>
            <person name="Ohm R."/>
            <person name="Sun H."/>
            <person name="Tunlid A."/>
            <person name="Henrissat B."/>
            <person name="Grigoriev I.V."/>
            <person name="Hibbett D.S."/>
            <person name="Martin F."/>
        </authorList>
    </citation>
    <scope>NUCLEOTIDE SEQUENCE [LARGE SCALE GENOMIC DNA]</scope>
    <source>
        <strain evidence="4 5">Koide BX008</strain>
    </source>
</reference>
<evidence type="ECO:0000313" key="4">
    <source>
        <dbReference type="EMBL" id="KIL64106.1"/>
    </source>
</evidence>
<evidence type="ECO:0000256" key="1">
    <source>
        <dbReference type="ARBA" id="ARBA00004514"/>
    </source>
</evidence>
<organism evidence="4 5">
    <name type="scientific">Amanita muscaria (strain Koide BX008)</name>
    <dbReference type="NCBI Taxonomy" id="946122"/>
    <lineage>
        <taxon>Eukaryota</taxon>
        <taxon>Fungi</taxon>
        <taxon>Dikarya</taxon>
        <taxon>Basidiomycota</taxon>
        <taxon>Agaricomycotina</taxon>
        <taxon>Agaricomycetes</taxon>
        <taxon>Agaricomycetidae</taxon>
        <taxon>Agaricales</taxon>
        <taxon>Pluteineae</taxon>
        <taxon>Amanitaceae</taxon>
        <taxon>Amanita</taxon>
    </lineage>
</organism>
<dbReference type="HOGENOM" id="CLU_043701_0_0_1"/>
<keyword evidence="2" id="KW-0963">Cytoplasm</keyword>
<dbReference type="PANTHER" id="PTHR46555">
    <property type="entry name" value="UBIQUITIN-LIKE PROTEIN 4A"/>
    <property type="match status" value="1"/>
</dbReference>
<accession>A0A0C2X4B6</accession>
<dbReference type="Gene3D" id="3.10.20.90">
    <property type="entry name" value="Phosphatidylinositol 3-kinase Catalytic Subunit, Chain A, domain 1"/>
    <property type="match status" value="1"/>
</dbReference>